<evidence type="ECO:0000256" key="3">
    <source>
        <dbReference type="ARBA" id="ARBA00022555"/>
    </source>
</evidence>
<evidence type="ECO:0000256" key="11">
    <source>
        <dbReference type="ARBA" id="ARBA00048802"/>
    </source>
</evidence>
<evidence type="ECO:0000256" key="9">
    <source>
        <dbReference type="ARBA" id="ARBA00023002"/>
    </source>
</evidence>
<evidence type="ECO:0000256" key="10">
    <source>
        <dbReference type="ARBA" id="ARBA00048205"/>
    </source>
</evidence>
<comment type="cofactor">
    <cofactor evidence="1 12 14">
        <name>FMN</name>
        <dbReference type="ChEBI" id="CHEBI:58210"/>
    </cofactor>
</comment>
<comment type="caution">
    <text evidence="16">The sequence shown here is derived from an EMBL/GenBank/DDBJ whole genome shotgun (WGS) entry which is preliminary data.</text>
</comment>
<gene>
    <name evidence="16" type="ORF">EDD75_0490</name>
</gene>
<accession>A0A3N5B286</accession>
<dbReference type="OrthoDB" id="9764501at2"/>
<name>A0A3N5B286_9THEO</name>
<dbReference type="AlphaFoldDB" id="A0A3N5B286"/>
<feature type="binding site" evidence="14">
    <location>
        <position position="143"/>
    </location>
    <ligand>
        <name>FMN</name>
        <dbReference type="ChEBI" id="CHEBI:58210"/>
    </ligand>
</feature>
<keyword evidence="8" id="KW-0694">RNA-binding</keyword>
<dbReference type="SUPFAM" id="SSF51395">
    <property type="entry name" value="FMN-linked oxidoreductases"/>
    <property type="match status" value="1"/>
</dbReference>
<dbReference type="RefSeq" id="WP_123927489.1">
    <property type="nucleotide sequence ID" value="NZ_RKRE01000001.1"/>
</dbReference>
<evidence type="ECO:0000256" key="4">
    <source>
        <dbReference type="ARBA" id="ARBA00022630"/>
    </source>
</evidence>
<dbReference type="PANTHER" id="PTHR45846">
    <property type="entry name" value="TRNA-DIHYDROURIDINE(47) SYNTHASE [NAD(P)(+)]-LIKE"/>
    <property type="match status" value="1"/>
</dbReference>
<dbReference type="PANTHER" id="PTHR45846:SF1">
    <property type="entry name" value="TRNA-DIHYDROURIDINE(47) SYNTHASE [NAD(P)(+)]-LIKE"/>
    <property type="match status" value="1"/>
</dbReference>
<evidence type="ECO:0000313" key="17">
    <source>
        <dbReference type="Proteomes" id="UP000282654"/>
    </source>
</evidence>
<keyword evidence="17" id="KW-1185">Reference proteome</keyword>
<dbReference type="Proteomes" id="UP000282654">
    <property type="component" value="Unassembled WGS sequence"/>
</dbReference>
<dbReference type="Gene3D" id="3.20.20.70">
    <property type="entry name" value="Aldolase class I"/>
    <property type="match status" value="1"/>
</dbReference>
<evidence type="ECO:0000256" key="1">
    <source>
        <dbReference type="ARBA" id="ARBA00001917"/>
    </source>
</evidence>
<comment type="catalytic activity">
    <reaction evidence="10">
        <text>a 5,6-dihydrouridine in tRNA + NADP(+) = a uridine in tRNA + NADPH + H(+)</text>
        <dbReference type="Rhea" id="RHEA:23624"/>
        <dbReference type="Rhea" id="RHEA-COMP:13339"/>
        <dbReference type="Rhea" id="RHEA-COMP:13887"/>
        <dbReference type="ChEBI" id="CHEBI:15378"/>
        <dbReference type="ChEBI" id="CHEBI:57783"/>
        <dbReference type="ChEBI" id="CHEBI:58349"/>
        <dbReference type="ChEBI" id="CHEBI:65315"/>
        <dbReference type="ChEBI" id="CHEBI:74443"/>
    </reaction>
</comment>
<evidence type="ECO:0000256" key="13">
    <source>
        <dbReference type="PIRSR" id="PIRSR006621-1"/>
    </source>
</evidence>
<feature type="binding site" evidence="14">
    <location>
        <position position="173"/>
    </location>
    <ligand>
        <name>FMN</name>
        <dbReference type="ChEBI" id="CHEBI:58210"/>
    </ligand>
</feature>
<keyword evidence="5 12" id="KW-0288">FMN</keyword>
<keyword evidence="14" id="KW-0547">Nucleotide-binding</keyword>
<evidence type="ECO:0000256" key="12">
    <source>
        <dbReference type="PIRNR" id="PIRNR006621"/>
    </source>
</evidence>
<dbReference type="PIRSF" id="PIRSF006621">
    <property type="entry name" value="Dus"/>
    <property type="match status" value="1"/>
</dbReference>
<dbReference type="InterPro" id="IPR004652">
    <property type="entry name" value="DusB-like"/>
</dbReference>
<feature type="binding site" evidence="14">
    <location>
        <begin position="21"/>
        <end position="23"/>
    </location>
    <ligand>
        <name>FMN</name>
        <dbReference type="ChEBI" id="CHEBI:58210"/>
    </ligand>
</feature>
<dbReference type="GO" id="GO:0050660">
    <property type="term" value="F:flavin adenine dinucleotide binding"/>
    <property type="evidence" value="ECO:0007669"/>
    <property type="project" value="InterPro"/>
</dbReference>
<dbReference type="PROSITE" id="PS01136">
    <property type="entry name" value="UPF0034"/>
    <property type="match status" value="1"/>
</dbReference>
<organism evidence="16 17">
    <name type="scientific">Thermodesulfitimonas autotrophica</name>
    <dbReference type="NCBI Taxonomy" id="1894989"/>
    <lineage>
        <taxon>Bacteria</taxon>
        <taxon>Bacillati</taxon>
        <taxon>Bacillota</taxon>
        <taxon>Clostridia</taxon>
        <taxon>Thermoanaerobacterales</taxon>
        <taxon>Thermoanaerobacteraceae</taxon>
        <taxon>Thermodesulfitimonas</taxon>
    </lineage>
</organism>
<keyword evidence="6 12" id="KW-0819">tRNA processing</keyword>
<dbReference type="InterPro" id="IPR001269">
    <property type="entry name" value="DUS_fam"/>
</dbReference>
<evidence type="ECO:0000256" key="8">
    <source>
        <dbReference type="ARBA" id="ARBA00022884"/>
    </source>
</evidence>
<feature type="binding site" evidence="14">
    <location>
        <begin position="228"/>
        <end position="229"/>
    </location>
    <ligand>
        <name>FMN</name>
        <dbReference type="ChEBI" id="CHEBI:58210"/>
    </ligand>
</feature>
<dbReference type="Gene3D" id="1.10.1200.80">
    <property type="entry name" value="Putative flavin oxidoreducatase, domain 2"/>
    <property type="match status" value="1"/>
</dbReference>
<dbReference type="EC" id="1.3.1.-" evidence="12"/>
<evidence type="ECO:0000313" key="16">
    <source>
        <dbReference type="EMBL" id="RPF49670.1"/>
    </source>
</evidence>
<comment type="similarity">
    <text evidence="12">Belongs to the dus family.</text>
</comment>
<evidence type="ECO:0000256" key="6">
    <source>
        <dbReference type="ARBA" id="ARBA00022694"/>
    </source>
</evidence>
<dbReference type="GO" id="GO:0000049">
    <property type="term" value="F:tRNA binding"/>
    <property type="evidence" value="ECO:0007669"/>
    <property type="project" value="UniProtKB-KW"/>
</dbReference>
<dbReference type="NCBIfam" id="TIGR00737">
    <property type="entry name" value="nifR3_yhdG"/>
    <property type="match status" value="1"/>
</dbReference>
<keyword evidence="4 12" id="KW-0285">Flavoprotein</keyword>
<comment type="function">
    <text evidence="2 12">Catalyzes the synthesis of 5,6-dihydrouridine (D), a modified base found in the D-loop of most tRNAs, via the reduction of the C5-C6 double bond in target uridines.</text>
</comment>
<dbReference type="InterPro" id="IPR018517">
    <property type="entry name" value="tRNA_hU_synthase_CS"/>
</dbReference>
<dbReference type="InterPro" id="IPR024036">
    <property type="entry name" value="tRNA-dHydroUridine_Synthase_C"/>
</dbReference>
<dbReference type="InterPro" id="IPR013785">
    <property type="entry name" value="Aldolase_TIM"/>
</dbReference>
<evidence type="ECO:0000259" key="15">
    <source>
        <dbReference type="Pfam" id="PF01207"/>
    </source>
</evidence>
<keyword evidence="3" id="KW-0820">tRNA-binding</keyword>
<dbReference type="CDD" id="cd02801">
    <property type="entry name" value="DUS_like_FMN"/>
    <property type="match status" value="1"/>
</dbReference>
<comment type="catalytic activity">
    <reaction evidence="11">
        <text>a 5,6-dihydrouridine in tRNA + NAD(+) = a uridine in tRNA + NADH + H(+)</text>
        <dbReference type="Rhea" id="RHEA:54452"/>
        <dbReference type="Rhea" id="RHEA-COMP:13339"/>
        <dbReference type="Rhea" id="RHEA-COMP:13887"/>
        <dbReference type="ChEBI" id="CHEBI:15378"/>
        <dbReference type="ChEBI" id="CHEBI:57540"/>
        <dbReference type="ChEBI" id="CHEBI:57945"/>
        <dbReference type="ChEBI" id="CHEBI:65315"/>
        <dbReference type="ChEBI" id="CHEBI:74443"/>
    </reaction>
</comment>
<evidence type="ECO:0000256" key="14">
    <source>
        <dbReference type="PIRSR" id="PIRSR006621-2"/>
    </source>
</evidence>
<feature type="binding site" evidence="14">
    <location>
        <position position="74"/>
    </location>
    <ligand>
        <name>FMN</name>
        <dbReference type="ChEBI" id="CHEBI:58210"/>
    </ligand>
</feature>
<evidence type="ECO:0000256" key="5">
    <source>
        <dbReference type="ARBA" id="ARBA00022643"/>
    </source>
</evidence>
<dbReference type="EMBL" id="RKRE01000001">
    <property type="protein sequence ID" value="RPF49670.1"/>
    <property type="molecule type" value="Genomic_DNA"/>
</dbReference>
<dbReference type="InterPro" id="IPR035587">
    <property type="entry name" value="DUS-like_FMN-bd"/>
</dbReference>
<evidence type="ECO:0000256" key="7">
    <source>
        <dbReference type="ARBA" id="ARBA00022857"/>
    </source>
</evidence>
<proteinExistence type="inferred from homology"/>
<reference evidence="16 17" key="1">
    <citation type="submission" date="2018-11" db="EMBL/GenBank/DDBJ databases">
        <title>Genomic Encyclopedia of Type Strains, Phase IV (KMG-IV): sequencing the most valuable type-strain genomes for metagenomic binning, comparative biology and taxonomic classification.</title>
        <authorList>
            <person name="Goeker M."/>
        </authorList>
    </citation>
    <scope>NUCLEOTIDE SEQUENCE [LARGE SCALE GENOMIC DNA]</scope>
    <source>
        <strain evidence="16 17">DSM 102936</strain>
    </source>
</reference>
<dbReference type="Pfam" id="PF01207">
    <property type="entry name" value="Dus"/>
    <property type="match status" value="1"/>
</dbReference>
<feature type="domain" description="DUS-like FMN-binding" evidence="15">
    <location>
        <begin position="20"/>
        <end position="312"/>
    </location>
</feature>
<keyword evidence="9 12" id="KW-0560">Oxidoreductase</keyword>
<dbReference type="GO" id="GO:0017150">
    <property type="term" value="F:tRNA dihydrouridine synthase activity"/>
    <property type="evidence" value="ECO:0007669"/>
    <property type="project" value="InterPro"/>
</dbReference>
<evidence type="ECO:0000256" key="2">
    <source>
        <dbReference type="ARBA" id="ARBA00002790"/>
    </source>
</evidence>
<feature type="active site" description="Proton donor" evidence="13">
    <location>
        <position position="104"/>
    </location>
</feature>
<protein>
    <recommendedName>
        <fullName evidence="12">tRNA-dihydrouridine synthase</fullName>
        <ecNumber evidence="12">1.3.1.-</ecNumber>
    </recommendedName>
</protein>
<keyword evidence="7" id="KW-0521">NADP</keyword>
<sequence length="323" mass="34031">MSATSRFSALLGAGFPVVSAPMAGVSDKAFRVIACDHGARLAWTEMIAAAALARNPALTEELLDLRGEDRTVVQLFGAEPEEMAVAAALAAGAGAAAIDINMGCPVDRVVGSGAGAALMLRPERAAALVAAVKKAVAVPVTVKMRRGWDEHSPDAVMVAEAVVAAGADAVIVHGRYRSQFFSGRADWGIIAAVKRAVAVPVIGNGDVRSAEDAAQLFATTGCDAVMIGRAARGNPWLFTACQKFLQEKRLLPPPGPEERVATALKHCSLLERFEGARALVKMKRQADWYTRGLPGAARLRESLYRAESAAEIKLLLVEFLTCS</sequence>